<reference evidence="9 10" key="1">
    <citation type="submission" date="2016-10" db="EMBL/GenBank/DDBJ databases">
        <authorList>
            <person name="de Groot N.N."/>
        </authorList>
    </citation>
    <scope>NUCLEOTIDE SEQUENCE [LARGE SCALE GENOMIC DNA]</scope>
    <source>
        <strain evidence="9 10">DSM 21668</strain>
    </source>
</reference>
<proteinExistence type="inferred from homology"/>
<dbReference type="CDD" id="cd02570">
    <property type="entry name" value="PseudoU_synth_EcTruA"/>
    <property type="match status" value="1"/>
</dbReference>
<dbReference type="FunFam" id="3.30.70.580:FF:000001">
    <property type="entry name" value="tRNA pseudouridine synthase A"/>
    <property type="match status" value="1"/>
</dbReference>
<organism evidence="9 10">
    <name type="scientific">Siphonobacter aquaeclarae</name>
    <dbReference type="NCBI Taxonomy" id="563176"/>
    <lineage>
        <taxon>Bacteria</taxon>
        <taxon>Pseudomonadati</taxon>
        <taxon>Bacteroidota</taxon>
        <taxon>Cytophagia</taxon>
        <taxon>Cytophagales</taxon>
        <taxon>Cytophagaceae</taxon>
        <taxon>Siphonobacter</taxon>
    </lineage>
</organism>
<dbReference type="EMBL" id="FNGS01000002">
    <property type="protein sequence ID" value="SDL52130.1"/>
    <property type="molecule type" value="Genomic_DNA"/>
</dbReference>
<evidence type="ECO:0000256" key="3">
    <source>
        <dbReference type="ARBA" id="ARBA00023235"/>
    </source>
</evidence>
<dbReference type="InterPro" id="IPR020095">
    <property type="entry name" value="PsdUridine_synth_TruA_C"/>
</dbReference>
<comment type="similarity">
    <text evidence="1 4 7">Belongs to the tRNA pseudouridine synthase TruA family.</text>
</comment>
<dbReference type="SUPFAM" id="SSF55120">
    <property type="entry name" value="Pseudouridine synthase"/>
    <property type="match status" value="1"/>
</dbReference>
<evidence type="ECO:0000256" key="1">
    <source>
        <dbReference type="ARBA" id="ARBA00009375"/>
    </source>
</evidence>
<dbReference type="InterPro" id="IPR020097">
    <property type="entry name" value="PsdUridine_synth_TruA_a/b_dom"/>
</dbReference>
<dbReference type="AlphaFoldDB" id="A0A1G9KQL0"/>
<dbReference type="InterPro" id="IPR020094">
    <property type="entry name" value="TruA/RsuA/RluB/E/F_N"/>
</dbReference>
<feature type="binding site" evidence="4 6">
    <location>
        <position position="107"/>
    </location>
    <ligand>
        <name>substrate</name>
    </ligand>
</feature>
<sequence>MIELAYNGSGYNGWQRQPNAVSVQEELEKGLSLLLREPINLIGSGRTDTGVHAAQQFAHFDREAPIEDIPFLLFKLNHVLSQGIAVYRIFPVADTVHARFTATSRKYEYHIARRKTPFRPAMVYPLDMPLDIEAMNEAGKILLQHEDFQSFSLVKTQVKTFRCRITEARWVEEGTELVFHVRADRFLRGMVRALVGTLLEVGRNRLSLAELEEIILAKDRRKAGRAVPPDGLFLMEVTYPENAFSPPVCAS</sequence>
<evidence type="ECO:0000256" key="7">
    <source>
        <dbReference type="RuleBase" id="RU003792"/>
    </source>
</evidence>
<keyword evidence="10" id="KW-1185">Reference proteome</keyword>
<dbReference type="NCBIfam" id="TIGR00071">
    <property type="entry name" value="hisT_truA"/>
    <property type="match status" value="1"/>
</dbReference>
<dbReference type="PANTHER" id="PTHR11142:SF0">
    <property type="entry name" value="TRNA PSEUDOURIDINE SYNTHASE-LIKE 1"/>
    <property type="match status" value="1"/>
</dbReference>
<name>A0A1G9KQL0_9BACT</name>
<dbReference type="STRING" id="563176.SAMN04488090_1108"/>
<evidence type="ECO:0000313" key="9">
    <source>
        <dbReference type="EMBL" id="SDL52130.1"/>
    </source>
</evidence>
<dbReference type="EC" id="5.4.99.12" evidence="4"/>
<comment type="catalytic activity">
    <reaction evidence="4 7">
        <text>uridine(38/39/40) in tRNA = pseudouridine(38/39/40) in tRNA</text>
        <dbReference type="Rhea" id="RHEA:22376"/>
        <dbReference type="Rhea" id="RHEA-COMP:10085"/>
        <dbReference type="Rhea" id="RHEA-COMP:10087"/>
        <dbReference type="ChEBI" id="CHEBI:65314"/>
        <dbReference type="ChEBI" id="CHEBI:65315"/>
        <dbReference type="EC" id="5.4.99.12"/>
    </reaction>
</comment>
<dbReference type="GO" id="GO:0031119">
    <property type="term" value="P:tRNA pseudouridine synthesis"/>
    <property type="evidence" value="ECO:0007669"/>
    <property type="project" value="UniProtKB-UniRule"/>
</dbReference>
<gene>
    <name evidence="4" type="primary">truA</name>
    <name evidence="9" type="ORF">SAMN04488090_1108</name>
</gene>
<dbReference type="PIRSF" id="PIRSF001430">
    <property type="entry name" value="tRNA_psdUrid_synth"/>
    <property type="match status" value="1"/>
</dbReference>
<evidence type="ECO:0000313" key="10">
    <source>
        <dbReference type="Proteomes" id="UP000198901"/>
    </source>
</evidence>
<evidence type="ECO:0000256" key="4">
    <source>
        <dbReference type="HAMAP-Rule" id="MF_00171"/>
    </source>
</evidence>
<dbReference type="Proteomes" id="UP000198901">
    <property type="component" value="Unassembled WGS sequence"/>
</dbReference>
<accession>A0A1G9KQL0</accession>
<evidence type="ECO:0000256" key="2">
    <source>
        <dbReference type="ARBA" id="ARBA00022694"/>
    </source>
</evidence>
<dbReference type="GO" id="GO:0003723">
    <property type="term" value="F:RNA binding"/>
    <property type="evidence" value="ECO:0007669"/>
    <property type="project" value="InterPro"/>
</dbReference>
<dbReference type="PANTHER" id="PTHR11142">
    <property type="entry name" value="PSEUDOURIDYLATE SYNTHASE"/>
    <property type="match status" value="1"/>
</dbReference>
<feature type="domain" description="Pseudouridine synthase I TruA alpha/beta" evidence="8">
    <location>
        <begin position="146"/>
        <end position="240"/>
    </location>
</feature>
<keyword evidence="3 4" id="KW-0413">Isomerase</keyword>
<dbReference type="Gene3D" id="3.30.70.580">
    <property type="entry name" value="Pseudouridine synthase I, catalytic domain, N-terminal subdomain"/>
    <property type="match status" value="1"/>
</dbReference>
<dbReference type="Pfam" id="PF01416">
    <property type="entry name" value="PseudoU_synth_1"/>
    <property type="match status" value="1"/>
</dbReference>
<comment type="caution">
    <text evidence="4">Lacks conserved residue(s) required for the propagation of feature annotation.</text>
</comment>
<feature type="active site" description="Nucleophile" evidence="4 5">
    <location>
        <position position="48"/>
    </location>
</feature>
<dbReference type="GO" id="GO:0160147">
    <property type="term" value="F:tRNA pseudouridine(38-40) synthase activity"/>
    <property type="evidence" value="ECO:0007669"/>
    <property type="project" value="UniProtKB-EC"/>
</dbReference>
<dbReference type="HAMAP" id="MF_00171">
    <property type="entry name" value="TruA"/>
    <property type="match status" value="1"/>
</dbReference>
<protein>
    <recommendedName>
        <fullName evidence="4">tRNA pseudouridine synthase A</fullName>
        <ecNumber evidence="4">5.4.99.12</ecNumber>
    </recommendedName>
    <alternativeName>
        <fullName evidence="4">tRNA pseudouridine(38-40) synthase</fullName>
    </alternativeName>
    <alternativeName>
        <fullName evidence="4">tRNA pseudouridylate synthase I</fullName>
    </alternativeName>
    <alternativeName>
        <fullName evidence="4">tRNA-uridine isomerase I</fullName>
    </alternativeName>
</protein>
<dbReference type="InterPro" id="IPR020103">
    <property type="entry name" value="PsdUridine_synth_cat_dom_sf"/>
</dbReference>
<evidence type="ECO:0000259" key="8">
    <source>
        <dbReference type="Pfam" id="PF01416"/>
    </source>
</evidence>
<dbReference type="InterPro" id="IPR001406">
    <property type="entry name" value="PsdUridine_synth_TruA"/>
</dbReference>
<comment type="subunit">
    <text evidence="4">Homodimer.</text>
</comment>
<keyword evidence="2 4" id="KW-0819">tRNA processing</keyword>
<evidence type="ECO:0000256" key="6">
    <source>
        <dbReference type="PIRSR" id="PIRSR001430-2"/>
    </source>
</evidence>
<evidence type="ECO:0000256" key="5">
    <source>
        <dbReference type="PIRSR" id="PIRSR001430-1"/>
    </source>
</evidence>
<comment type="function">
    <text evidence="4">Formation of pseudouridine at positions 38, 39 and 40 in the anticodon stem and loop of transfer RNAs.</text>
</comment>
<dbReference type="Gene3D" id="3.30.70.660">
    <property type="entry name" value="Pseudouridine synthase I, catalytic domain, C-terminal subdomain"/>
    <property type="match status" value="1"/>
</dbReference>